<dbReference type="InterPro" id="IPR052374">
    <property type="entry name" value="SERAC1"/>
</dbReference>
<evidence type="ECO:0000256" key="1">
    <source>
        <dbReference type="ARBA" id="ARBA00004173"/>
    </source>
</evidence>
<dbReference type="SUPFAM" id="SSF53474">
    <property type="entry name" value="alpha/beta-Hydrolases"/>
    <property type="match status" value="1"/>
</dbReference>
<feature type="compositionally biased region" description="Basic and acidic residues" evidence="7">
    <location>
        <begin position="321"/>
        <end position="338"/>
    </location>
</feature>
<dbReference type="PANTHER" id="PTHR48182">
    <property type="entry name" value="PROTEIN SERAC1"/>
    <property type="match status" value="1"/>
</dbReference>
<feature type="region of interest" description="Disordered" evidence="7">
    <location>
        <begin position="1"/>
        <end position="35"/>
    </location>
</feature>
<evidence type="ECO:0000256" key="5">
    <source>
        <dbReference type="ARBA" id="ARBA00023128"/>
    </source>
</evidence>
<dbReference type="GO" id="GO:0016020">
    <property type="term" value="C:membrane"/>
    <property type="evidence" value="ECO:0007669"/>
    <property type="project" value="UniProtKB-SubCell"/>
</dbReference>
<dbReference type="InterPro" id="IPR029058">
    <property type="entry name" value="AB_hydrolase_fold"/>
</dbReference>
<evidence type="ECO:0000256" key="6">
    <source>
        <dbReference type="ARBA" id="ARBA00023136"/>
    </source>
</evidence>
<sequence length="386" mass="42959">MNNFWTWLSSDTNQKETSREETLPVVESTPSTMDADSLSTAGPFGIKVMHEPTRREDVLYDIFLIHGLTGNRDKTWRHATWTAENKRSLPEFLAKDFPYARIMVYGYDANVLNFWKPREPVSLEDTTSFGGGLALAIKDSRPAGGSQAIPPERPMYFIMHSLGGLVTEQALLRCINGEDDLKPLSSAAKGLIFLGVPHQGSYYAVYASRITKILPNAVWSTNKAILENLKTNNDNMRIHLEQPFQRAAKEGQLKHLQMFSFYETSHHPKVNDFIVPQHSAVLAAYPHGPIPGHHETMSKFSGRDDDGYKRIKGRLGGMIEEDNKRTEDAKKKAAEDANRNAAPSPATSHQGSNFSGNINAGTFDARVNSAGRDNNANTTNYYGSQN</sequence>
<protein>
    <recommendedName>
        <fullName evidence="10">DUF676 domain-containing protein</fullName>
    </recommendedName>
</protein>
<dbReference type="Proteomes" id="UP000696280">
    <property type="component" value="Unassembled WGS sequence"/>
</dbReference>
<evidence type="ECO:0000313" key="9">
    <source>
        <dbReference type="Proteomes" id="UP000696280"/>
    </source>
</evidence>
<feature type="compositionally biased region" description="Polar residues" evidence="7">
    <location>
        <begin position="1"/>
        <end position="12"/>
    </location>
</feature>
<gene>
    <name evidence="8" type="ORF">HYFRA_00006302</name>
</gene>
<accession>A0A9N9PPA1</accession>
<keyword evidence="6" id="KW-0472">Membrane</keyword>
<dbReference type="AlphaFoldDB" id="A0A9N9PPA1"/>
<reference evidence="8" key="1">
    <citation type="submission" date="2021-07" db="EMBL/GenBank/DDBJ databases">
        <authorList>
            <person name="Durling M."/>
        </authorList>
    </citation>
    <scope>NUCLEOTIDE SEQUENCE</scope>
</reference>
<evidence type="ECO:0000256" key="3">
    <source>
        <dbReference type="ARBA" id="ARBA00004370"/>
    </source>
</evidence>
<comment type="subcellular location">
    <subcellularLocation>
        <location evidence="2">Endoplasmic reticulum</location>
    </subcellularLocation>
    <subcellularLocation>
        <location evidence="3">Membrane</location>
    </subcellularLocation>
    <subcellularLocation>
        <location evidence="1">Mitochondrion</location>
    </subcellularLocation>
</comment>
<dbReference type="Gene3D" id="3.40.50.1820">
    <property type="entry name" value="alpha/beta hydrolase"/>
    <property type="match status" value="1"/>
</dbReference>
<evidence type="ECO:0000256" key="2">
    <source>
        <dbReference type="ARBA" id="ARBA00004240"/>
    </source>
</evidence>
<dbReference type="GO" id="GO:0005739">
    <property type="term" value="C:mitochondrion"/>
    <property type="evidence" value="ECO:0007669"/>
    <property type="project" value="UniProtKB-SubCell"/>
</dbReference>
<evidence type="ECO:0000256" key="7">
    <source>
        <dbReference type="SAM" id="MobiDB-lite"/>
    </source>
</evidence>
<name>A0A9N9PPA1_9HELO</name>
<evidence type="ECO:0000313" key="8">
    <source>
        <dbReference type="EMBL" id="CAG8961759.1"/>
    </source>
</evidence>
<dbReference type="OrthoDB" id="427518at2759"/>
<evidence type="ECO:0000256" key="4">
    <source>
        <dbReference type="ARBA" id="ARBA00022824"/>
    </source>
</evidence>
<evidence type="ECO:0008006" key="10">
    <source>
        <dbReference type="Google" id="ProtNLM"/>
    </source>
</evidence>
<keyword evidence="4" id="KW-0256">Endoplasmic reticulum</keyword>
<dbReference type="GO" id="GO:0005783">
    <property type="term" value="C:endoplasmic reticulum"/>
    <property type="evidence" value="ECO:0007669"/>
    <property type="project" value="UniProtKB-SubCell"/>
</dbReference>
<feature type="compositionally biased region" description="Polar residues" evidence="7">
    <location>
        <begin position="345"/>
        <end position="360"/>
    </location>
</feature>
<keyword evidence="9" id="KW-1185">Reference proteome</keyword>
<comment type="caution">
    <text evidence="8">The sequence shown here is derived from an EMBL/GenBank/DDBJ whole genome shotgun (WGS) entry which is preliminary data.</text>
</comment>
<proteinExistence type="predicted"/>
<dbReference type="EMBL" id="CAJVRL010000115">
    <property type="protein sequence ID" value="CAG8961759.1"/>
    <property type="molecule type" value="Genomic_DNA"/>
</dbReference>
<feature type="region of interest" description="Disordered" evidence="7">
    <location>
        <begin position="313"/>
        <end position="386"/>
    </location>
</feature>
<feature type="compositionally biased region" description="Basic and acidic residues" evidence="7">
    <location>
        <begin position="13"/>
        <end position="22"/>
    </location>
</feature>
<feature type="compositionally biased region" description="Polar residues" evidence="7">
    <location>
        <begin position="371"/>
        <end position="386"/>
    </location>
</feature>
<dbReference type="PANTHER" id="PTHR48182:SF2">
    <property type="entry name" value="PROTEIN SERAC1"/>
    <property type="match status" value="1"/>
</dbReference>
<keyword evidence="5" id="KW-0496">Mitochondrion</keyword>
<organism evidence="8 9">
    <name type="scientific">Hymenoscyphus fraxineus</name>
    <dbReference type="NCBI Taxonomy" id="746836"/>
    <lineage>
        <taxon>Eukaryota</taxon>
        <taxon>Fungi</taxon>
        <taxon>Dikarya</taxon>
        <taxon>Ascomycota</taxon>
        <taxon>Pezizomycotina</taxon>
        <taxon>Leotiomycetes</taxon>
        <taxon>Helotiales</taxon>
        <taxon>Helotiaceae</taxon>
        <taxon>Hymenoscyphus</taxon>
    </lineage>
</organism>